<dbReference type="EMBL" id="JACGWK010001322">
    <property type="protein sequence ID" value="KAL0291132.1"/>
    <property type="molecule type" value="Genomic_DNA"/>
</dbReference>
<dbReference type="PANTHER" id="PTHR48475:SF2">
    <property type="entry name" value="RIBONUCLEASE H"/>
    <property type="match status" value="1"/>
</dbReference>
<reference evidence="1" key="2">
    <citation type="journal article" date="2024" name="Plant">
        <title>Genomic evolution and insights into agronomic trait innovations of Sesamum species.</title>
        <authorList>
            <person name="Miao H."/>
            <person name="Wang L."/>
            <person name="Qu L."/>
            <person name="Liu H."/>
            <person name="Sun Y."/>
            <person name="Le M."/>
            <person name="Wang Q."/>
            <person name="Wei S."/>
            <person name="Zheng Y."/>
            <person name="Lin W."/>
            <person name="Duan Y."/>
            <person name="Cao H."/>
            <person name="Xiong S."/>
            <person name="Wang X."/>
            <person name="Wei L."/>
            <person name="Li C."/>
            <person name="Ma Q."/>
            <person name="Ju M."/>
            <person name="Zhao R."/>
            <person name="Li G."/>
            <person name="Mu C."/>
            <person name="Tian Q."/>
            <person name="Mei H."/>
            <person name="Zhang T."/>
            <person name="Gao T."/>
            <person name="Zhang H."/>
        </authorList>
    </citation>
    <scope>NUCLEOTIDE SEQUENCE</scope>
    <source>
        <strain evidence="1">G01</strain>
    </source>
</reference>
<protein>
    <submittedName>
        <fullName evidence="1">Uncharacterized protein</fullName>
    </submittedName>
</protein>
<dbReference type="PANTHER" id="PTHR48475">
    <property type="entry name" value="RIBONUCLEASE H"/>
    <property type="match status" value="1"/>
</dbReference>
<accession>A0AAW2J9U0</accession>
<gene>
    <name evidence="1" type="ORF">Sangu_2544200</name>
</gene>
<proteinExistence type="predicted"/>
<organism evidence="1">
    <name type="scientific">Sesamum angustifolium</name>
    <dbReference type="NCBI Taxonomy" id="2727405"/>
    <lineage>
        <taxon>Eukaryota</taxon>
        <taxon>Viridiplantae</taxon>
        <taxon>Streptophyta</taxon>
        <taxon>Embryophyta</taxon>
        <taxon>Tracheophyta</taxon>
        <taxon>Spermatophyta</taxon>
        <taxon>Magnoliopsida</taxon>
        <taxon>eudicotyledons</taxon>
        <taxon>Gunneridae</taxon>
        <taxon>Pentapetalae</taxon>
        <taxon>asterids</taxon>
        <taxon>lamiids</taxon>
        <taxon>Lamiales</taxon>
        <taxon>Pedaliaceae</taxon>
        <taxon>Sesamum</taxon>
    </lineage>
</organism>
<dbReference type="InterPro" id="IPR043502">
    <property type="entry name" value="DNA/RNA_pol_sf"/>
</dbReference>
<reference evidence="1" key="1">
    <citation type="submission" date="2020-06" db="EMBL/GenBank/DDBJ databases">
        <authorList>
            <person name="Li T."/>
            <person name="Hu X."/>
            <person name="Zhang T."/>
            <person name="Song X."/>
            <person name="Zhang H."/>
            <person name="Dai N."/>
            <person name="Sheng W."/>
            <person name="Hou X."/>
            <person name="Wei L."/>
        </authorList>
    </citation>
    <scope>NUCLEOTIDE SEQUENCE</scope>
    <source>
        <strain evidence="1">G01</strain>
        <tissue evidence="1">Leaf</tissue>
    </source>
</reference>
<dbReference type="AlphaFoldDB" id="A0AAW2J9U0"/>
<name>A0AAW2J9U0_9LAMI</name>
<dbReference type="SUPFAM" id="SSF56672">
    <property type="entry name" value="DNA/RNA polymerases"/>
    <property type="match status" value="1"/>
</dbReference>
<evidence type="ECO:0000313" key="1">
    <source>
        <dbReference type="EMBL" id="KAL0291132.1"/>
    </source>
</evidence>
<sequence>MVTQRGIGVKPFKIKAILDMEVPINVNEVQRLMGRIAALCRFISKTVEKNLPSLRRLRHYFLSHPIGVKTDMPLKQTLEKLDTSGRLVKWPVELSEYDISYLLRTTIKSQSLADFVSEMAGTLTEDASKVEKQLLHVDGSTTTQGSGASIVITLLYGKDLELLL</sequence>
<comment type="caution">
    <text evidence="1">The sequence shown here is derived from an EMBL/GenBank/DDBJ whole genome shotgun (WGS) entry which is preliminary data.</text>
</comment>